<sequence>MEAAEMYGQVLAGTVTDLNKDEAFVQVEGVTFALDLNELTEIPELGDQVAGFVYENQAHKNKMTTVLPFVTQGVWDFAEVTEVRTDLGVFVNVGLEDKDIVVSLDDLPLEHSEWPKKGDNLMVKLEIDHKGRLWGKLADIELYTQIARSPSTDLKELMNKNEEGTVIAIRESGAFVMTDSYYMGFIHVKEQDQPLHIGQHIKARVIGSSHRRLNLSMRPRAYEEITPDAQMIMAVLQHARDGKIPYTDKSNPDDIREYFGISKGSFKRALGNLMKQKKIEQKDGYTYLK</sequence>
<evidence type="ECO:0000256" key="1">
    <source>
        <dbReference type="PIRNR" id="PIRNR012524"/>
    </source>
</evidence>
<dbReference type="InterPro" id="IPR014464">
    <property type="entry name" value="CvfB_fam"/>
</dbReference>
<comment type="similarity">
    <text evidence="1">Belongs to the CvfB family.</text>
</comment>
<dbReference type="PIRSF" id="PIRSF012524">
    <property type="entry name" value="YitL_S1"/>
    <property type="match status" value="1"/>
</dbReference>
<organism evidence="3 4">
    <name type="scientific">Companilactobacillus futsaii</name>
    <dbReference type="NCBI Taxonomy" id="938155"/>
    <lineage>
        <taxon>Bacteria</taxon>
        <taxon>Bacillati</taxon>
        <taxon>Bacillota</taxon>
        <taxon>Bacilli</taxon>
        <taxon>Lactobacillales</taxon>
        <taxon>Lactobacillaceae</taxon>
        <taxon>Companilactobacillus</taxon>
    </lineage>
</organism>
<dbReference type="PANTHER" id="PTHR37296">
    <property type="entry name" value="CONSERVED VIRULENCE FACTOR B"/>
    <property type="match status" value="1"/>
</dbReference>
<evidence type="ECO:0000313" key="3">
    <source>
        <dbReference type="EMBL" id="QCX24833.1"/>
    </source>
</evidence>
<dbReference type="Pfam" id="PF21543">
    <property type="entry name" value="CvfB_2nd"/>
    <property type="match status" value="1"/>
</dbReference>
<dbReference type="Pfam" id="PF21191">
    <property type="entry name" value="CvfB_1st"/>
    <property type="match status" value="1"/>
</dbReference>
<reference evidence="3 4" key="1">
    <citation type="submission" date="2019-05" db="EMBL/GenBank/DDBJ databases">
        <title>Genome Sequence of Lactobacillus futsaii Y97, a Potential Probiotic Strain Isolated from the Futsai of Taiwan.</title>
        <authorList>
            <person name="Du X."/>
        </authorList>
    </citation>
    <scope>NUCLEOTIDE SEQUENCE [LARGE SCALE GENOMIC DNA]</scope>
    <source>
        <strain evidence="3 4">Y97</strain>
    </source>
</reference>
<dbReference type="InterPro" id="IPR012340">
    <property type="entry name" value="NA-bd_OB-fold"/>
</dbReference>
<dbReference type="InterPro" id="IPR048588">
    <property type="entry name" value="CvfB_S1_2nd"/>
</dbReference>
<dbReference type="STRING" id="1423818.FC88_GL001168"/>
<proteinExistence type="inferred from homology"/>
<dbReference type="InterPro" id="IPR048587">
    <property type="entry name" value="CvfB_S1_3rd"/>
</dbReference>
<dbReference type="Proteomes" id="UP000310673">
    <property type="component" value="Chromosome"/>
</dbReference>
<dbReference type="Gene3D" id="2.40.50.330">
    <property type="match status" value="1"/>
</dbReference>
<keyword evidence="3" id="KW-0238">DNA-binding</keyword>
<feature type="domain" description="S1 motif" evidence="2">
    <location>
        <begin position="159"/>
        <end position="218"/>
    </location>
</feature>
<dbReference type="InterPro" id="IPR040764">
    <property type="entry name" value="CvfB_WH"/>
</dbReference>
<dbReference type="SMART" id="SM00316">
    <property type="entry name" value="S1"/>
    <property type="match status" value="1"/>
</dbReference>
<dbReference type="Pfam" id="PF17783">
    <property type="entry name" value="WHD_CvfB"/>
    <property type="match status" value="1"/>
</dbReference>
<dbReference type="KEGG" id="lft:FG051_06780"/>
<dbReference type="InterPro" id="IPR036388">
    <property type="entry name" value="WH-like_DNA-bd_sf"/>
</dbReference>
<dbReference type="InterPro" id="IPR039566">
    <property type="entry name" value="CvfB_S1_st"/>
</dbReference>
<dbReference type="EMBL" id="CP040736">
    <property type="protein sequence ID" value="QCX24833.1"/>
    <property type="molecule type" value="Genomic_DNA"/>
</dbReference>
<dbReference type="AlphaFoldDB" id="A0A5B7SZG9"/>
<evidence type="ECO:0000313" key="4">
    <source>
        <dbReference type="Proteomes" id="UP000310673"/>
    </source>
</evidence>
<protein>
    <submittedName>
        <fullName evidence="3">DNA-binding protein</fullName>
    </submittedName>
</protein>
<dbReference type="GO" id="GO:0003677">
    <property type="term" value="F:DNA binding"/>
    <property type="evidence" value="ECO:0007669"/>
    <property type="project" value="UniProtKB-KW"/>
</dbReference>
<dbReference type="InterPro" id="IPR003029">
    <property type="entry name" value="S1_domain"/>
</dbReference>
<gene>
    <name evidence="3" type="ORF">FG051_06780</name>
</gene>
<dbReference type="PROSITE" id="PS50126">
    <property type="entry name" value="S1"/>
    <property type="match status" value="1"/>
</dbReference>
<accession>A0A5B7SZG9</accession>
<name>A0A5B7SZG9_9LACO</name>
<dbReference type="PANTHER" id="PTHR37296:SF1">
    <property type="entry name" value="CONSERVED VIRULENCE FACTOR B"/>
    <property type="match status" value="1"/>
</dbReference>
<dbReference type="RefSeq" id="WP_057814907.1">
    <property type="nucleotide sequence ID" value="NZ_CP040736.1"/>
</dbReference>
<dbReference type="Gene3D" id="2.40.50.140">
    <property type="entry name" value="Nucleic acid-binding proteins"/>
    <property type="match status" value="2"/>
</dbReference>
<dbReference type="SUPFAM" id="SSF50249">
    <property type="entry name" value="Nucleic acid-binding proteins"/>
    <property type="match status" value="1"/>
</dbReference>
<evidence type="ECO:0000259" key="2">
    <source>
        <dbReference type="PROSITE" id="PS50126"/>
    </source>
</evidence>
<dbReference type="Pfam" id="PF13509">
    <property type="entry name" value="S1_2"/>
    <property type="match status" value="1"/>
</dbReference>
<dbReference type="Gene3D" id="1.10.10.10">
    <property type="entry name" value="Winged helix-like DNA-binding domain superfamily/Winged helix DNA-binding domain"/>
    <property type="match status" value="1"/>
</dbReference>